<dbReference type="PANTHER" id="PTHR45947:SF14">
    <property type="entry name" value="SLL1723 PROTEIN"/>
    <property type="match status" value="1"/>
</dbReference>
<protein>
    <submittedName>
        <fullName evidence="3">Glycosyltransferase EpsF</fullName>
        <ecNumber evidence="3">2.4.-.-</ecNumber>
    </submittedName>
</protein>
<dbReference type="Pfam" id="PF13439">
    <property type="entry name" value="Glyco_transf_4"/>
    <property type="match status" value="1"/>
</dbReference>
<accession>A0ABM8YL94</accession>
<dbReference type="InterPro" id="IPR028098">
    <property type="entry name" value="Glyco_trans_4-like_N"/>
</dbReference>
<keyword evidence="3" id="KW-0328">Glycosyltransferase</keyword>
<evidence type="ECO:0000313" key="4">
    <source>
        <dbReference type="Proteomes" id="UP000789833"/>
    </source>
</evidence>
<dbReference type="Gene3D" id="3.40.50.2000">
    <property type="entry name" value="Glycogen Phosphorylase B"/>
    <property type="match status" value="2"/>
</dbReference>
<proteinExistence type="predicted"/>
<dbReference type="GO" id="GO:0016757">
    <property type="term" value="F:glycosyltransferase activity"/>
    <property type="evidence" value="ECO:0007669"/>
    <property type="project" value="UniProtKB-KW"/>
</dbReference>
<name>A0ABM8YL94_9BACI</name>
<keyword evidence="4" id="KW-1185">Reference proteome</keyword>
<dbReference type="RefSeq" id="WP_230500656.1">
    <property type="nucleotide sequence ID" value="NZ_CAKJTJ010000006.1"/>
</dbReference>
<dbReference type="Pfam" id="PF00534">
    <property type="entry name" value="Glycos_transf_1"/>
    <property type="match status" value="1"/>
</dbReference>
<organism evidence="3 4">
    <name type="scientific">Sutcliffiella rhizosphaerae</name>
    <dbReference type="NCBI Taxonomy" id="2880967"/>
    <lineage>
        <taxon>Bacteria</taxon>
        <taxon>Bacillati</taxon>
        <taxon>Bacillota</taxon>
        <taxon>Bacilli</taxon>
        <taxon>Bacillales</taxon>
        <taxon>Bacillaceae</taxon>
        <taxon>Sutcliffiella</taxon>
    </lineage>
</organism>
<dbReference type="EC" id="2.4.-.-" evidence="3"/>
<evidence type="ECO:0000259" key="1">
    <source>
        <dbReference type="Pfam" id="PF00534"/>
    </source>
</evidence>
<dbReference type="InterPro" id="IPR001296">
    <property type="entry name" value="Glyco_trans_1"/>
</dbReference>
<dbReference type="EMBL" id="CAKJTJ010000006">
    <property type="protein sequence ID" value="CAG9620734.1"/>
    <property type="molecule type" value="Genomic_DNA"/>
</dbReference>
<sequence length="368" mass="41705">MGSPIRVLHTVVNMNRGGAETLLMNLYRNIDRKKIQFDFLTSKPGVFDEEIKSLGGTVYRIPYVTDVGHKGYVKALNHFFMVHPEYTIVHSHMDKMSGLVLKAAKENNIKHRIAHSHNTSSEGNALVKIYKWFIGKEISNNATHYLACSNQAAKWLYRKKANKARIIRNGIIPEEFIYSPIYREQIRAEFGLNNSAFVMGHIGRFNVQKNHTFLLDIFSKVVSKDKSAYLLLVGDGALRKDLEKKINQLKIEKNVIFAGVRSDISRILHGIDLFVFPSLHEGLPVTLIEAQGASVPCLISDVITREVDMGLNLIQFLSLNNKEKWIEHIELAMNTPNTRFSDSIVALQANGYDIRNTASWTEGFYSAI</sequence>
<gene>
    <name evidence="3" type="primary">epsF_2</name>
    <name evidence="3" type="ORF">BACCIP111883_01504</name>
</gene>
<evidence type="ECO:0000259" key="2">
    <source>
        <dbReference type="Pfam" id="PF13439"/>
    </source>
</evidence>
<dbReference type="PANTHER" id="PTHR45947">
    <property type="entry name" value="SULFOQUINOVOSYL TRANSFERASE SQD2"/>
    <property type="match status" value="1"/>
</dbReference>
<evidence type="ECO:0000313" key="3">
    <source>
        <dbReference type="EMBL" id="CAG9620734.1"/>
    </source>
</evidence>
<feature type="domain" description="Glycosyl transferase family 1" evidence="1">
    <location>
        <begin position="183"/>
        <end position="336"/>
    </location>
</feature>
<reference evidence="3 4" key="1">
    <citation type="submission" date="2021-10" db="EMBL/GenBank/DDBJ databases">
        <authorList>
            <person name="Criscuolo A."/>
        </authorList>
    </citation>
    <scope>NUCLEOTIDE SEQUENCE [LARGE SCALE GENOMIC DNA]</scope>
    <source>
        <strain evidence="4">CIP 111883</strain>
    </source>
</reference>
<comment type="caution">
    <text evidence="3">The sequence shown here is derived from an EMBL/GenBank/DDBJ whole genome shotgun (WGS) entry which is preliminary data.</text>
</comment>
<dbReference type="SUPFAM" id="SSF53756">
    <property type="entry name" value="UDP-Glycosyltransferase/glycogen phosphorylase"/>
    <property type="match status" value="1"/>
</dbReference>
<feature type="domain" description="Glycosyltransferase subfamily 4-like N-terminal" evidence="2">
    <location>
        <begin position="17"/>
        <end position="174"/>
    </location>
</feature>
<dbReference type="CDD" id="cd03812">
    <property type="entry name" value="GT4_CapH-like"/>
    <property type="match status" value="1"/>
</dbReference>
<dbReference type="InterPro" id="IPR050194">
    <property type="entry name" value="Glycosyltransferase_grp1"/>
</dbReference>
<keyword evidence="3" id="KW-0808">Transferase</keyword>
<dbReference type="Proteomes" id="UP000789833">
    <property type="component" value="Unassembled WGS sequence"/>
</dbReference>